<evidence type="ECO:0000259" key="2">
    <source>
        <dbReference type="Pfam" id="PF22422"/>
    </source>
</evidence>
<dbReference type="Gene3D" id="2.60.420.10">
    <property type="entry name" value="Maltose phosphorylase, domain 3"/>
    <property type="match status" value="1"/>
</dbReference>
<dbReference type="KEGG" id="pcor:KS4_09390"/>
<accession>A0A517YRQ1</accession>
<organism evidence="3 4">
    <name type="scientific">Poriferisphaera corsica</name>
    <dbReference type="NCBI Taxonomy" id="2528020"/>
    <lineage>
        <taxon>Bacteria</taxon>
        <taxon>Pseudomonadati</taxon>
        <taxon>Planctomycetota</taxon>
        <taxon>Phycisphaerae</taxon>
        <taxon>Phycisphaerales</taxon>
        <taxon>Phycisphaeraceae</taxon>
        <taxon>Poriferisphaera</taxon>
    </lineage>
</organism>
<proteinExistence type="predicted"/>
<dbReference type="EMBL" id="CP036425">
    <property type="protein sequence ID" value="QDU32900.1"/>
    <property type="molecule type" value="Genomic_DNA"/>
</dbReference>
<evidence type="ECO:0000313" key="3">
    <source>
        <dbReference type="EMBL" id="QDU32900.1"/>
    </source>
</evidence>
<dbReference type="Gene3D" id="1.50.10.10">
    <property type="match status" value="1"/>
</dbReference>
<reference evidence="3 4" key="1">
    <citation type="submission" date="2019-02" db="EMBL/GenBank/DDBJ databases">
        <title>Deep-cultivation of Planctomycetes and their phenomic and genomic characterization uncovers novel biology.</title>
        <authorList>
            <person name="Wiegand S."/>
            <person name="Jogler M."/>
            <person name="Boedeker C."/>
            <person name="Pinto D."/>
            <person name="Vollmers J."/>
            <person name="Rivas-Marin E."/>
            <person name="Kohn T."/>
            <person name="Peeters S.H."/>
            <person name="Heuer A."/>
            <person name="Rast P."/>
            <person name="Oberbeckmann S."/>
            <person name="Bunk B."/>
            <person name="Jeske O."/>
            <person name="Meyerdierks A."/>
            <person name="Storesund J.E."/>
            <person name="Kallscheuer N."/>
            <person name="Luecker S."/>
            <person name="Lage O.M."/>
            <person name="Pohl T."/>
            <person name="Merkel B.J."/>
            <person name="Hornburger P."/>
            <person name="Mueller R.-W."/>
            <person name="Bruemmer F."/>
            <person name="Labrenz M."/>
            <person name="Spormann A.M."/>
            <person name="Op den Camp H."/>
            <person name="Overmann J."/>
            <person name="Amann R."/>
            <person name="Jetten M.S.M."/>
            <person name="Mascher T."/>
            <person name="Medema M.H."/>
            <person name="Devos D.P."/>
            <person name="Kaster A.-K."/>
            <person name="Ovreas L."/>
            <person name="Rohde M."/>
            <person name="Galperin M.Y."/>
            <person name="Jogler C."/>
        </authorList>
    </citation>
    <scope>NUCLEOTIDE SEQUENCE [LARGE SCALE GENOMIC DNA]</scope>
    <source>
        <strain evidence="3 4">KS4</strain>
    </source>
</reference>
<feature type="domain" description="Mannosylglycerate hydrolase MGH1-like glycoside hydrolase" evidence="2">
    <location>
        <begin position="109"/>
        <end position="391"/>
    </location>
</feature>
<evidence type="ECO:0000259" key="1">
    <source>
        <dbReference type="Pfam" id="PF03633"/>
    </source>
</evidence>
<keyword evidence="4" id="KW-1185">Reference proteome</keyword>
<name>A0A517YRQ1_9BACT</name>
<dbReference type="RefSeq" id="WP_145075161.1">
    <property type="nucleotide sequence ID" value="NZ_CP036425.1"/>
</dbReference>
<dbReference type="SUPFAM" id="SSF48208">
    <property type="entry name" value="Six-hairpin glycosidases"/>
    <property type="match status" value="1"/>
</dbReference>
<dbReference type="InterPro" id="IPR054491">
    <property type="entry name" value="MGH1-like_GH"/>
</dbReference>
<dbReference type="AlphaFoldDB" id="A0A517YRQ1"/>
<dbReference type="GO" id="GO:0005975">
    <property type="term" value="P:carbohydrate metabolic process"/>
    <property type="evidence" value="ECO:0007669"/>
    <property type="project" value="InterPro"/>
</dbReference>
<dbReference type="InterPro" id="IPR005194">
    <property type="entry name" value="Glyco_hydro_65_C"/>
</dbReference>
<dbReference type="Pfam" id="PF03633">
    <property type="entry name" value="Glyco_hydro_65C"/>
    <property type="match status" value="1"/>
</dbReference>
<evidence type="ECO:0000313" key="4">
    <source>
        <dbReference type="Proteomes" id="UP000317369"/>
    </source>
</evidence>
<protein>
    <submittedName>
        <fullName evidence="3">Bacterial alpha-L-rhamnosidase</fullName>
    </submittedName>
</protein>
<sequence>MTDTLIREVNHIQLSCSMKSVVDAWQIAIKDLKSNIKSYQTKDMPNPKPCIMAGNDYSSPWTRDAAINSIFSCSLLLPQIAKNTLLSVLTKHNDNTIISGEYWDKIIWIWGAWDHWLHTRDNNFLRKAYEAGVNTIRQLEEQEMDTTDDLFFGPGWDGCSGYPDPYATATGGIYDWKNFNPDKCRNLGEGFPIKTFSTNCIYAQAYSCLHQIKHTIRINDHHHWQVKENRLIKAINKHFWCEDKGYYRYLCDPIGYTEESEALGQSYAIIFKIADDRQRNLVFKNQPISNAGIPSIYPDYKRYQAYPKPLKYLEKFNHPNQLIDIDEPDARAVGRHCAVWPFIQGFWALAACLHKQHDLFDFEFNNLLNHAIRDQQFAEIYHPDTTEMYGGLQEISEQDGIVLTKSCTHQTWSATAYMNMVLHCILGIRASDTGMRFHPHLPKGIDEMSLINLKWHNWTIDLTIRRATPLEPSITITGNDEAADLGMIPISGTGHVKVAITL</sequence>
<dbReference type="Proteomes" id="UP000317369">
    <property type="component" value="Chromosome"/>
</dbReference>
<dbReference type="InterPro" id="IPR008928">
    <property type="entry name" value="6-hairpin_glycosidase_sf"/>
</dbReference>
<gene>
    <name evidence="3" type="ORF">KS4_09390</name>
</gene>
<feature type="domain" description="Glycoside hydrolase family 65 C-terminal" evidence="1">
    <location>
        <begin position="429"/>
        <end position="467"/>
    </location>
</feature>
<dbReference type="OrthoDB" id="9759959at2"/>
<dbReference type="InterPro" id="IPR012341">
    <property type="entry name" value="6hp_glycosidase-like_sf"/>
</dbReference>
<dbReference type="Pfam" id="PF22422">
    <property type="entry name" value="MGH1-like_GH"/>
    <property type="match status" value="1"/>
</dbReference>